<proteinExistence type="predicted"/>
<dbReference type="AlphaFoldDB" id="A0A7W3IYL4"/>
<protein>
    <recommendedName>
        <fullName evidence="2">Oxidoreductase molybdopterin-binding domain-containing protein</fullName>
    </recommendedName>
</protein>
<dbReference type="Proteomes" id="UP000580910">
    <property type="component" value="Unassembled WGS sequence"/>
</dbReference>
<dbReference type="SUPFAM" id="SSF56524">
    <property type="entry name" value="Oxidoreductase molybdopterin-binding domain"/>
    <property type="match status" value="1"/>
</dbReference>
<keyword evidence="4" id="KW-1185">Reference proteome</keyword>
<gene>
    <name evidence="3" type="ORF">FB382_001274</name>
</gene>
<sequence length="383" mass="40771">MRIPSDRDFPSRLRSAAVTARVGLWLGICFGLAFVTGLVSHYAQVPDQPVPFPASPAWGYRVTQGVHVISGTAAVPLLLVKLWTVYPRLFLRPPRALRAAAVDATERASIGALVAGAVFLLASGLANSAQWYPWAFSFRATHYAVAWITIGALVVHVAVKLPVIRHALGADVEDTTHDRPTATEPGVLSRRGLLRTTWLATGVAVLVTAGSTVPVLRRVSVFGVRSGDGPAGIPINKSARAAGVTATATSAAWRLEVVRGASTLSFTRDQLLAMPQATHELPIACVEGWSASGSWTGVPVRSLLDLAGVPEGSDVRVVSLQQSGHYRETLLQANFADDPRTLLALALDGETLAVDHGYPARLMAPDRPGVLQTKWVTRLEVDA</sequence>
<dbReference type="RefSeq" id="WP_182537735.1">
    <property type="nucleotide sequence ID" value="NZ_JACGXA010000001.1"/>
</dbReference>
<dbReference type="PANTHER" id="PTHR43032">
    <property type="entry name" value="PROTEIN-METHIONINE-SULFOXIDE REDUCTASE"/>
    <property type="match status" value="1"/>
</dbReference>
<feature type="transmembrane region" description="Helical" evidence="1">
    <location>
        <begin position="198"/>
        <end position="216"/>
    </location>
</feature>
<dbReference type="EMBL" id="JACGXA010000001">
    <property type="protein sequence ID" value="MBA8802983.1"/>
    <property type="molecule type" value="Genomic_DNA"/>
</dbReference>
<comment type="caution">
    <text evidence="3">The sequence shown here is derived from an EMBL/GenBank/DDBJ whole genome shotgun (WGS) entry which is preliminary data.</text>
</comment>
<feature type="transmembrane region" description="Helical" evidence="1">
    <location>
        <begin position="107"/>
        <end position="128"/>
    </location>
</feature>
<keyword evidence="1" id="KW-0812">Transmembrane</keyword>
<organism evidence="3 4">
    <name type="scientific">Nocardioides ginsengisegetis</name>
    <dbReference type="NCBI Taxonomy" id="661491"/>
    <lineage>
        <taxon>Bacteria</taxon>
        <taxon>Bacillati</taxon>
        <taxon>Actinomycetota</taxon>
        <taxon>Actinomycetes</taxon>
        <taxon>Propionibacteriales</taxon>
        <taxon>Nocardioidaceae</taxon>
        <taxon>Nocardioides</taxon>
    </lineage>
</organism>
<dbReference type="InterPro" id="IPR036374">
    <property type="entry name" value="OxRdtase_Mopterin-bd_sf"/>
</dbReference>
<dbReference type="InterPro" id="IPR000572">
    <property type="entry name" value="OxRdtase_Mopterin-bd_dom"/>
</dbReference>
<dbReference type="Pfam" id="PF00174">
    <property type="entry name" value="Oxidored_molyb"/>
    <property type="match status" value="1"/>
</dbReference>
<feature type="transmembrane region" description="Helical" evidence="1">
    <location>
        <begin position="21"/>
        <end position="45"/>
    </location>
</feature>
<keyword evidence="1" id="KW-1133">Transmembrane helix</keyword>
<evidence type="ECO:0000313" key="3">
    <source>
        <dbReference type="EMBL" id="MBA8802983.1"/>
    </source>
</evidence>
<dbReference type="CDD" id="cd00321">
    <property type="entry name" value="SO_family_Moco"/>
    <property type="match status" value="1"/>
</dbReference>
<evidence type="ECO:0000313" key="4">
    <source>
        <dbReference type="Proteomes" id="UP000580910"/>
    </source>
</evidence>
<accession>A0A7W3IYL4</accession>
<dbReference type="Gene3D" id="3.90.420.10">
    <property type="entry name" value="Oxidoreductase, molybdopterin-binding domain"/>
    <property type="match status" value="1"/>
</dbReference>
<evidence type="ECO:0000259" key="2">
    <source>
        <dbReference type="Pfam" id="PF00174"/>
    </source>
</evidence>
<feature type="transmembrane region" description="Helical" evidence="1">
    <location>
        <begin position="140"/>
        <end position="159"/>
    </location>
</feature>
<feature type="transmembrane region" description="Helical" evidence="1">
    <location>
        <begin position="65"/>
        <end position="86"/>
    </location>
</feature>
<dbReference type="PANTHER" id="PTHR43032:SF2">
    <property type="entry name" value="BLL0505 PROTEIN"/>
    <property type="match status" value="1"/>
</dbReference>
<feature type="domain" description="Oxidoreductase molybdopterin-binding" evidence="2">
    <location>
        <begin position="248"/>
        <end position="381"/>
    </location>
</feature>
<evidence type="ECO:0000256" key="1">
    <source>
        <dbReference type="SAM" id="Phobius"/>
    </source>
</evidence>
<name>A0A7W3IYL4_9ACTN</name>
<reference evidence="3 4" key="1">
    <citation type="submission" date="2020-07" db="EMBL/GenBank/DDBJ databases">
        <title>Sequencing the genomes of 1000 actinobacteria strains.</title>
        <authorList>
            <person name="Klenk H.-P."/>
        </authorList>
    </citation>
    <scope>NUCLEOTIDE SEQUENCE [LARGE SCALE GENOMIC DNA]</scope>
    <source>
        <strain evidence="3 4">DSM 21349</strain>
    </source>
</reference>
<keyword evidence="1" id="KW-0472">Membrane</keyword>